<proteinExistence type="predicted"/>
<dbReference type="AlphaFoldDB" id="A0A7G9Y606"/>
<dbReference type="InterPro" id="IPR023313">
    <property type="entry name" value="UBQ-conjugating_AS"/>
</dbReference>
<evidence type="ECO:0000313" key="1">
    <source>
        <dbReference type="EMBL" id="QNO43440.1"/>
    </source>
</evidence>
<dbReference type="PROSITE" id="PS00183">
    <property type="entry name" value="UBC_1"/>
    <property type="match status" value="1"/>
</dbReference>
<reference evidence="1" key="1">
    <citation type="submission" date="2020-06" db="EMBL/GenBank/DDBJ databases">
        <title>Unique genomic features of the anaerobic methanotrophic archaea.</title>
        <authorList>
            <person name="Chadwick G.L."/>
            <person name="Skennerton C.T."/>
            <person name="Laso-Perez R."/>
            <person name="Leu A.O."/>
            <person name="Speth D.R."/>
            <person name="Yu H."/>
            <person name="Morgan-Lang C."/>
            <person name="Hatzenpichler R."/>
            <person name="Goudeau D."/>
            <person name="Malmstrom R."/>
            <person name="Brazelton W.J."/>
            <person name="Woyke T."/>
            <person name="Hallam S.J."/>
            <person name="Tyson G.W."/>
            <person name="Wegener G."/>
            <person name="Boetius A."/>
            <person name="Orphan V."/>
        </authorList>
    </citation>
    <scope>NUCLEOTIDE SEQUENCE</scope>
</reference>
<organism evidence="1">
    <name type="scientific">Candidatus Methanogaster sp. ANME-2c ERB4</name>
    <dbReference type="NCBI Taxonomy" id="2759911"/>
    <lineage>
        <taxon>Archaea</taxon>
        <taxon>Methanobacteriati</taxon>
        <taxon>Methanobacteriota</taxon>
        <taxon>Stenosarchaea group</taxon>
        <taxon>Methanomicrobia</taxon>
        <taxon>Methanosarcinales</taxon>
        <taxon>ANME-2 cluster</taxon>
        <taxon>Candidatus Methanogasteraceae</taxon>
        <taxon>Candidatus Methanogaster</taxon>
    </lineage>
</organism>
<sequence length="124" mass="13497">MKLTTVPAELLSRPIDVSVLLHPNIGAGIGSVCLERPVAAKVCEFCDLLMFNRADPGSTVMWSSAGTPVVIGAKTLKLVMFTPTMLFPSSGYRVPFQPSSYHVPLYFQTARFDSFISPVKSESE</sequence>
<name>A0A7G9Y606_9EURY</name>
<dbReference type="EMBL" id="MT630824">
    <property type="protein sequence ID" value="QNO43440.1"/>
    <property type="molecule type" value="Genomic_DNA"/>
</dbReference>
<gene>
    <name evidence="1" type="ORF">PNPIFLLP_00001</name>
</gene>
<protein>
    <submittedName>
        <fullName evidence="1">Uncharacterized protein</fullName>
    </submittedName>
</protein>
<accession>A0A7G9Y606</accession>